<proteinExistence type="predicted"/>
<dbReference type="AlphaFoldDB" id="A0A521F6S9"/>
<sequence>MLIDEDFKRKYLNCKIKEMVPFLKKLTPKDKKEVVAQ</sequence>
<dbReference type="Proteomes" id="UP000316916">
    <property type="component" value="Unassembled WGS sequence"/>
</dbReference>
<dbReference type="EMBL" id="FXTC01000012">
    <property type="protein sequence ID" value="SMO91905.1"/>
    <property type="molecule type" value="Genomic_DNA"/>
</dbReference>
<protein>
    <submittedName>
        <fullName evidence="1">Uncharacterized protein</fullName>
    </submittedName>
</protein>
<name>A0A521F6S9_9FLAO</name>
<accession>A0A521F6S9</accession>
<reference evidence="1 2" key="1">
    <citation type="submission" date="2017-05" db="EMBL/GenBank/DDBJ databases">
        <authorList>
            <person name="Varghese N."/>
            <person name="Submissions S."/>
        </authorList>
    </citation>
    <scope>NUCLEOTIDE SEQUENCE [LARGE SCALE GENOMIC DNA]</scope>
    <source>
        <strain evidence="1 2">DSM 29371</strain>
    </source>
</reference>
<gene>
    <name evidence="1" type="ORF">SAMN06265171_11241</name>
</gene>
<organism evidence="1 2">
    <name type="scientific">Chryseobacterium rhizoplanae</name>
    <dbReference type="NCBI Taxonomy" id="1609531"/>
    <lineage>
        <taxon>Bacteria</taxon>
        <taxon>Pseudomonadati</taxon>
        <taxon>Bacteroidota</taxon>
        <taxon>Flavobacteriia</taxon>
        <taxon>Flavobacteriales</taxon>
        <taxon>Weeksellaceae</taxon>
        <taxon>Chryseobacterium group</taxon>
        <taxon>Chryseobacterium</taxon>
    </lineage>
</organism>
<evidence type="ECO:0000313" key="2">
    <source>
        <dbReference type="Proteomes" id="UP000316916"/>
    </source>
</evidence>
<evidence type="ECO:0000313" key="1">
    <source>
        <dbReference type="EMBL" id="SMO91905.1"/>
    </source>
</evidence>
<keyword evidence="2" id="KW-1185">Reference proteome</keyword>